<dbReference type="InterPro" id="IPR003092">
    <property type="entry name" value="2pore_dom_K_chnl_TASK"/>
</dbReference>
<evidence type="ECO:0000256" key="27">
    <source>
        <dbReference type="RuleBase" id="RU003857"/>
    </source>
</evidence>
<comment type="catalytic activity">
    <reaction evidence="22">
        <text>Cs(+)(in) = Cs(+)(out)</text>
        <dbReference type="Rhea" id="RHEA:78555"/>
        <dbReference type="ChEBI" id="CHEBI:49547"/>
    </reaction>
</comment>
<dbReference type="AlphaFoldDB" id="A0A6P7H8Z0"/>
<keyword evidence="5 27" id="KW-0813">Transport</keyword>
<dbReference type="FunFam" id="1.10.287.70:FF:000098">
    <property type="entry name" value="Potassium two pore domain channel subfamily K member 16"/>
    <property type="match status" value="1"/>
</dbReference>
<gene>
    <name evidence="31" type="primary">LOC114427735</name>
</gene>
<evidence type="ECO:0000256" key="21">
    <source>
        <dbReference type="ARBA" id="ARBA00044657"/>
    </source>
</evidence>
<dbReference type="GO" id="GO:0051279">
    <property type="term" value="P:regulation of release of sequestered calcium ion into cytosol"/>
    <property type="evidence" value="ECO:0007669"/>
    <property type="project" value="UniProtKB-ARBA"/>
</dbReference>
<dbReference type="GO" id="GO:0005886">
    <property type="term" value="C:plasma membrane"/>
    <property type="evidence" value="ECO:0007669"/>
    <property type="project" value="UniProtKB-SubCell"/>
</dbReference>
<protein>
    <recommendedName>
        <fullName evidence="25">2P domain potassium channel Talk-1</fullName>
    </recommendedName>
    <alternativeName>
        <fullName evidence="24">TWIK-related alkaline pH-activated K(+) channel 1</fullName>
    </alternativeName>
</protein>
<evidence type="ECO:0000256" key="18">
    <source>
        <dbReference type="ARBA" id="ARBA00023157"/>
    </source>
</evidence>
<dbReference type="GlyCosmos" id="A0A6P7H8Z0">
    <property type="glycosylation" value="1 site, No reported glycans"/>
</dbReference>
<evidence type="ECO:0000256" key="17">
    <source>
        <dbReference type="ARBA" id="ARBA00023136"/>
    </source>
</evidence>
<comment type="similarity">
    <text evidence="4 27">Belongs to the two pore domain potassium channel (TC 1.A.1.8) family.</text>
</comment>
<dbReference type="GO" id="GO:0046872">
    <property type="term" value="F:metal ion binding"/>
    <property type="evidence" value="ECO:0007669"/>
    <property type="project" value="UniProtKB-KW"/>
</dbReference>
<sequence>MANFQLFQVKLSWTVFLALAHLTYLLIGATVFQVLEREAESNNRNHFQLEKLHFLANYTCLDGQALETFVQVILDAWEKGVNPSGNSTNPSNWDFSSSFFFAGTVVTTIGYGNLSPSTVSGQVFCVFYALCGIPLNLAFLKQLGKCLTIHLGHLERGVVSAVPHKTAVEALAVTVFFITGSLLFLVIPPMLFSYVESWTFGEGFYFAFITLSTIGFGDYVVGADPGKEYIALYRSLAGIWIIFALAWLALIFNVGTRIMAHVVLLTHPGFNKREEEEEDVSSTKLEDASKI</sequence>
<dbReference type="PRINTS" id="PR01095">
    <property type="entry name" value="TASKCHANNEL"/>
</dbReference>
<keyword evidence="15 27" id="KW-0406">Ion transport</keyword>
<keyword evidence="8 27" id="KW-0812">Transmembrane</keyword>
<evidence type="ECO:0000256" key="11">
    <source>
        <dbReference type="ARBA" id="ARBA00022824"/>
    </source>
</evidence>
<feature type="transmembrane region" description="Helical" evidence="28">
    <location>
        <begin position="170"/>
        <end position="191"/>
    </location>
</feature>
<evidence type="ECO:0000256" key="3">
    <source>
        <dbReference type="ARBA" id="ARBA00004651"/>
    </source>
</evidence>
<comment type="catalytic activity">
    <reaction evidence="20">
        <text>K(+)(in) = K(+)(out)</text>
        <dbReference type="Rhea" id="RHEA:29463"/>
        <dbReference type="ChEBI" id="CHEBI:29103"/>
    </reaction>
</comment>
<feature type="transmembrane region" description="Helical" evidence="28">
    <location>
        <begin position="233"/>
        <end position="255"/>
    </location>
</feature>
<dbReference type="InParanoid" id="A0A6P7H8Z0"/>
<evidence type="ECO:0000256" key="25">
    <source>
        <dbReference type="ARBA" id="ARBA00083794"/>
    </source>
</evidence>
<accession>A0A6P7H8Z0</accession>
<evidence type="ECO:0000256" key="14">
    <source>
        <dbReference type="ARBA" id="ARBA00022989"/>
    </source>
</evidence>
<feature type="transmembrane region" description="Helical" evidence="28">
    <location>
        <begin position="203"/>
        <end position="221"/>
    </location>
</feature>
<dbReference type="GO" id="GO:0030322">
    <property type="term" value="P:stabilization of membrane potential"/>
    <property type="evidence" value="ECO:0007669"/>
    <property type="project" value="TreeGrafter"/>
</dbReference>
<keyword evidence="13" id="KW-0630">Potassium</keyword>
<evidence type="ECO:0000256" key="1">
    <source>
        <dbReference type="ARBA" id="ARBA00004448"/>
    </source>
</evidence>
<evidence type="ECO:0000256" key="15">
    <source>
        <dbReference type="ARBA" id="ARBA00023065"/>
    </source>
</evidence>
<keyword evidence="16" id="KW-0496">Mitochondrion</keyword>
<evidence type="ECO:0000256" key="26">
    <source>
        <dbReference type="PIRSR" id="PIRSR038061-1"/>
    </source>
</evidence>
<feature type="glycosylation site" description="N-linked (GlcNAc...) asparagine" evidence="26">
    <location>
        <position position="86"/>
    </location>
</feature>
<evidence type="ECO:0000256" key="5">
    <source>
        <dbReference type="ARBA" id="ARBA00022448"/>
    </source>
</evidence>
<name>A0A6P7H8Z0_9TELE</name>
<keyword evidence="30" id="KW-1185">Reference proteome</keyword>
<keyword evidence="17 28" id="KW-0472">Membrane</keyword>
<evidence type="ECO:0000256" key="23">
    <source>
        <dbReference type="ARBA" id="ARBA00065989"/>
    </source>
</evidence>
<evidence type="ECO:0000313" key="31">
    <source>
        <dbReference type="RefSeq" id="XP_028251745.1"/>
    </source>
</evidence>
<dbReference type="Gene3D" id="1.10.287.70">
    <property type="match status" value="1"/>
</dbReference>
<keyword evidence="10" id="KW-0999">Mitochondrion inner membrane</keyword>
<dbReference type="GO" id="GO:0032469">
    <property type="term" value="P:endoplasmic reticulum calcium ion homeostasis"/>
    <property type="evidence" value="ECO:0007669"/>
    <property type="project" value="UniProtKB-ARBA"/>
</dbReference>
<evidence type="ECO:0000259" key="29">
    <source>
        <dbReference type="Pfam" id="PF07885"/>
    </source>
</evidence>
<evidence type="ECO:0000256" key="24">
    <source>
        <dbReference type="ARBA" id="ARBA00077792"/>
    </source>
</evidence>
<proteinExistence type="inferred from homology"/>
<feature type="transmembrane region" description="Helical" evidence="28">
    <location>
        <begin position="120"/>
        <end position="140"/>
    </location>
</feature>
<evidence type="ECO:0000256" key="16">
    <source>
        <dbReference type="ARBA" id="ARBA00023128"/>
    </source>
</evidence>
<evidence type="ECO:0000256" key="13">
    <source>
        <dbReference type="ARBA" id="ARBA00022958"/>
    </source>
</evidence>
<keyword evidence="6" id="KW-1003">Cell membrane</keyword>
<feature type="transmembrane region" description="Helical" evidence="28">
    <location>
        <begin position="12"/>
        <end position="35"/>
    </location>
</feature>
<evidence type="ECO:0000256" key="7">
    <source>
        <dbReference type="ARBA" id="ARBA00022538"/>
    </source>
</evidence>
<keyword evidence="7" id="KW-0633">Potassium transport</keyword>
<keyword evidence="11" id="KW-0256">Endoplasmic reticulum</keyword>
<dbReference type="GO" id="GO:0015271">
    <property type="term" value="F:outward rectifier potassium channel activity"/>
    <property type="evidence" value="ECO:0007669"/>
    <property type="project" value="TreeGrafter"/>
</dbReference>
<dbReference type="OrthoDB" id="297496at2759"/>
<dbReference type="Pfam" id="PF07885">
    <property type="entry name" value="Ion_trans_2"/>
    <property type="match status" value="2"/>
</dbReference>
<reference evidence="30" key="1">
    <citation type="submission" date="2024-06" db="UniProtKB">
        <authorList>
            <consortium name="RefSeq"/>
        </authorList>
    </citation>
    <scope>NUCLEOTIDE SEQUENCE [LARGE SCALE GENOMIC DNA]</scope>
</reference>
<keyword evidence="9" id="KW-0479">Metal-binding</keyword>
<keyword evidence="14 28" id="KW-1133">Transmembrane helix</keyword>
<comment type="subcellular location">
    <subcellularLocation>
        <location evidence="3">Cell membrane</location>
        <topology evidence="3">Multi-pass membrane protein</topology>
    </subcellularLocation>
    <subcellularLocation>
        <location evidence="2">Endoplasmic reticulum membrane</location>
        <topology evidence="2">Multi-pass membrane protein</topology>
    </subcellularLocation>
    <subcellularLocation>
        <location evidence="1">Mitochondrion inner membrane</location>
        <topology evidence="1">Multi-pass membrane protein</topology>
    </subcellularLocation>
</comment>
<keyword evidence="19 27" id="KW-0407">Ion channel</keyword>
<dbReference type="PRINTS" id="PR01333">
    <property type="entry name" value="2POREKCHANEL"/>
</dbReference>
<dbReference type="PANTHER" id="PTHR11003:SF104">
    <property type="entry name" value="POTASSIUM CHANNEL SUBFAMILY K MEMBER 16"/>
    <property type="match status" value="1"/>
</dbReference>
<dbReference type="GO" id="GO:0005743">
    <property type="term" value="C:mitochondrial inner membrane"/>
    <property type="evidence" value="ECO:0007669"/>
    <property type="project" value="UniProtKB-SubCell"/>
</dbReference>
<evidence type="ECO:0000256" key="20">
    <source>
        <dbReference type="ARBA" id="ARBA00034430"/>
    </source>
</evidence>
<feature type="domain" description="Potassium channel" evidence="29">
    <location>
        <begin position="180"/>
        <end position="259"/>
    </location>
</feature>
<evidence type="ECO:0000256" key="10">
    <source>
        <dbReference type="ARBA" id="ARBA00022792"/>
    </source>
</evidence>
<reference evidence="31" key="2">
    <citation type="submission" date="2025-08" db="UniProtKB">
        <authorList>
            <consortium name="RefSeq"/>
        </authorList>
    </citation>
    <scope>IDENTIFICATION</scope>
</reference>
<dbReference type="GeneID" id="114427735"/>
<dbReference type="PIRSF" id="PIRSF038061">
    <property type="entry name" value="K_channel_subfamily_K_type"/>
    <property type="match status" value="1"/>
</dbReference>
<dbReference type="PANTHER" id="PTHR11003">
    <property type="entry name" value="POTASSIUM CHANNEL, SUBFAMILY K"/>
    <property type="match status" value="1"/>
</dbReference>
<keyword evidence="18" id="KW-1015">Disulfide bond</keyword>
<dbReference type="SUPFAM" id="SSF81324">
    <property type="entry name" value="Voltage-gated potassium channels"/>
    <property type="match status" value="2"/>
</dbReference>
<evidence type="ECO:0000256" key="6">
    <source>
        <dbReference type="ARBA" id="ARBA00022475"/>
    </source>
</evidence>
<evidence type="ECO:0000256" key="2">
    <source>
        <dbReference type="ARBA" id="ARBA00004477"/>
    </source>
</evidence>
<dbReference type="RefSeq" id="XP_028251745.1">
    <property type="nucleotide sequence ID" value="XM_028395944.1"/>
</dbReference>
<comment type="catalytic activity">
    <reaction evidence="21">
        <text>Rb(+)(in) = Rb(+)(out)</text>
        <dbReference type="Rhea" id="RHEA:78547"/>
        <dbReference type="ChEBI" id="CHEBI:49847"/>
    </reaction>
</comment>
<evidence type="ECO:0000313" key="30">
    <source>
        <dbReference type="Proteomes" id="UP000515145"/>
    </source>
</evidence>
<dbReference type="Proteomes" id="UP000515145">
    <property type="component" value="Chromosome 22"/>
</dbReference>
<dbReference type="GO" id="GO:0022841">
    <property type="term" value="F:potassium ion leak channel activity"/>
    <property type="evidence" value="ECO:0007669"/>
    <property type="project" value="TreeGrafter"/>
</dbReference>
<dbReference type="GO" id="GO:0005789">
    <property type="term" value="C:endoplasmic reticulum membrane"/>
    <property type="evidence" value="ECO:0007669"/>
    <property type="project" value="UniProtKB-SubCell"/>
</dbReference>
<evidence type="ECO:0000256" key="19">
    <source>
        <dbReference type="ARBA" id="ARBA00023303"/>
    </source>
</evidence>
<feature type="domain" description="Potassium channel" evidence="29">
    <location>
        <begin position="88"/>
        <end position="148"/>
    </location>
</feature>
<evidence type="ECO:0000256" key="4">
    <source>
        <dbReference type="ARBA" id="ARBA00006666"/>
    </source>
</evidence>
<organism evidence="30 31">
    <name type="scientific">Parambassis ranga</name>
    <name type="common">Indian glassy fish</name>
    <dbReference type="NCBI Taxonomy" id="210632"/>
    <lineage>
        <taxon>Eukaryota</taxon>
        <taxon>Metazoa</taxon>
        <taxon>Chordata</taxon>
        <taxon>Craniata</taxon>
        <taxon>Vertebrata</taxon>
        <taxon>Euteleostomi</taxon>
        <taxon>Actinopterygii</taxon>
        <taxon>Neopterygii</taxon>
        <taxon>Teleostei</taxon>
        <taxon>Neoteleostei</taxon>
        <taxon>Acanthomorphata</taxon>
        <taxon>Ovalentaria</taxon>
        <taxon>Ambassidae</taxon>
        <taxon>Parambassis</taxon>
    </lineage>
</organism>
<keyword evidence="12" id="KW-0631">Potassium channel</keyword>
<dbReference type="InterPro" id="IPR003280">
    <property type="entry name" value="2pore_dom_K_chnl"/>
</dbReference>
<evidence type="ECO:0000256" key="9">
    <source>
        <dbReference type="ARBA" id="ARBA00022723"/>
    </source>
</evidence>
<dbReference type="InterPro" id="IPR013099">
    <property type="entry name" value="K_chnl_dom"/>
</dbReference>
<evidence type="ECO:0000256" key="8">
    <source>
        <dbReference type="ARBA" id="ARBA00022692"/>
    </source>
</evidence>
<comment type="subunit">
    <text evidence="23">Homodimer; disulfide-linked. Heterodimer with KCNK17 and KCNK5.</text>
</comment>
<evidence type="ECO:0000256" key="28">
    <source>
        <dbReference type="SAM" id="Phobius"/>
    </source>
</evidence>
<evidence type="ECO:0000256" key="12">
    <source>
        <dbReference type="ARBA" id="ARBA00022826"/>
    </source>
</evidence>
<evidence type="ECO:0000256" key="22">
    <source>
        <dbReference type="ARBA" id="ARBA00044691"/>
    </source>
</evidence>